<organism evidence="2 3">
    <name type="scientific">Chara braunii</name>
    <name type="common">Braun's stonewort</name>
    <dbReference type="NCBI Taxonomy" id="69332"/>
    <lineage>
        <taxon>Eukaryota</taxon>
        <taxon>Viridiplantae</taxon>
        <taxon>Streptophyta</taxon>
        <taxon>Charophyceae</taxon>
        <taxon>Charales</taxon>
        <taxon>Characeae</taxon>
        <taxon>Chara</taxon>
    </lineage>
</organism>
<evidence type="ECO:0000313" key="3">
    <source>
        <dbReference type="Proteomes" id="UP000265515"/>
    </source>
</evidence>
<feature type="region of interest" description="Disordered" evidence="1">
    <location>
        <begin position="158"/>
        <end position="181"/>
    </location>
</feature>
<dbReference type="EMBL" id="BFEA01000924">
    <property type="protein sequence ID" value="GBG91595.1"/>
    <property type="molecule type" value="Genomic_DNA"/>
</dbReference>
<sequence length="298" mass="33714">MRRGQRYWDADGLVEWQPAHGAPATQQPQFGNNGGFANGNGFGRGYNPNRAFFTREYADLLDKIKFKEVVEETSKKQQLGITEVTGPPRKVKVKKVEGAKKGKQAVDEKEEAMNDLHIRKLSQYPIREDRLSGPEVEDKRNGAKELKRLRAEQELREMKENANMEKRKRGGTKPGTSARSEKVPVKLAVKIKSPQPRRIFVVSDDEGGGTATTPSVSYATQSNLKVRFDQEEEKKDNGMEELKVLLKELIIVVSTKETVKDEQEKENWRRLSPHSMKATPGLEKIPKKNVMSLDSLLT</sequence>
<dbReference type="Proteomes" id="UP000265515">
    <property type="component" value="Unassembled WGS sequence"/>
</dbReference>
<evidence type="ECO:0000256" key="1">
    <source>
        <dbReference type="SAM" id="MobiDB-lite"/>
    </source>
</evidence>
<dbReference type="AlphaFoldDB" id="A0A388MAQ7"/>
<reference evidence="2 3" key="1">
    <citation type="journal article" date="2018" name="Cell">
        <title>The Chara Genome: Secondary Complexity and Implications for Plant Terrestrialization.</title>
        <authorList>
            <person name="Nishiyama T."/>
            <person name="Sakayama H."/>
            <person name="Vries J.D."/>
            <person name="Buschmann H."/>
            <person name="Saint-Marcoux D."/>
            <person name="Ullrich K.K."/>
            <person name="Haas F.B."/>
            <person name="Vanderstraeten L."/>
            <person name="Becker D."/>
            <person name="Lang D."/>
            <person name="Vosolsobe S."/>
            <person name="Rombauts S."/>
            <person name="Wilhelmsson P.K.I."/>
            <person name="Janitza P."/>
            <person name="Kern R."/>
            <person name="Heyl A."/>
            <person name="Rumpler F."/>
            <person name="Villalobos L.I.A.C."/>
            <person name="Clay J.M."/>
            <person name="Skokan R."/>
            <person name="Toyoda A."/>
            <person name="Suzuki Y."/>
            <person name="Kagoshima H."/>
            <person name="Schijlen E."/>
            <person name="Tajeshwar N."/>
            <person name="Catarino B."/>
            <person name="Hetherington A.J."/>
            <person name="Saltykova A."/>
            <person name="Bonnot C."/>
            <person name="Breuninger H."/>
            <person name="Symeonidi A."/>
            <person name="Radhakrishnan G.V."/>
            <person name="Van Nieuwerburgh F."/>
            <person name="Deforce D."/>
            <person name="Chang C."/>
            <person name="Karol K.G."/>
            <person name="Hedrich R."/>
            <person name="Ulvskov P."/>
            <person name="Glockner G."/>
            <person name="Delwiche C.F."/>
            <person name="Petrasek J."/>
            <person name="Van de Peer Y."/>
            <person name="Friml J."/>
            <person name="Beilby M."/>
            <person name="Dolan L."/>
            <person name="Kohara Y."/>
            <person name="Sugano S."/>
            <person name="Fujiyama A."/>
            <person name="Delaux P.-M."/>
            <person name="Quint M."/>
            <person name="TheiBen G."/>
            <person name="Hagemann M."/>
            <person name="Harholt J."/>
            <person name="Dunand C."/>
            <person name="Zachgo S."/>
            <person name="Langdale J."/>
            <person name="Maumus F."/>
            <person name="Straeten D.V.D."/>
            <person name="Gould S.B."/>
            <person name="Rensing S.A."/>
        </authorList>
    </citation>
    <scope>NUCLEOTIDE SEQUENCE [LARGE SCALE GENOMIC DNA]</scope>
    <source>
        <strain evidence="2 3">S276</strain>
    </source>
</reference>
<keyword evidence="3" id="KW-1185">Reference proteome</keyword>
<accession>A0A388MAQ7</accession>
<comment type="caution">
    <text evidence="2">The sequence shown here is derived from an EMBL/GenBank/DDBJ whole genome shotgun (WGS) entry which is preliminary data.</text>
</comment>
<evidence type="ECO:0000313" key="2">
    <source>
        <dbReference type="EMBL" id="GBG91595.1"/>
    </source>
</evidence>
<name>A0A388MAQ7_CHABU</name>
<gene>
    <name evidence="2" type="ORF">CBR_g52631</name>
</gene>
<dbReference type="Gramene" id="GBG91595">
    <property type="protein sequence ID" value="GBG91595"/>
    <property type="gene ID" value="CBR_g52631"/>
</dbReference>
<proteinExistence type="predicted"/>
<protein>
    <submittedName>
        <fullName evidence="2">Uncharacterized protein</fullName>
    </submittedName>
</protein>